<evidence type="ECO:0000313" key="2">
    <source>
        <dbReference type="Proteomes" id="UP001062846"/>
    </source>
</evidence>
<accession>A0ACC0Q082</accession>
<reference evidence="1" key="1">
    <citation type="submission" date="2022-02" db="EMBL/GenBank/DDBJ databases">
        <title>Plant Genome Project.</title>
        <authorList>
            <person name="Zhang R.-G."/>
        </authorList>
    </citation>
    <scope>NUCLEOTIDE SEQUENCE</scope>
    <source>
        <strain evidence="1">AT1</strain>
    </source>
</reference>
<comment type="caution">
    <text evidence="1">The sequence shown here is derived from an EMBL/GenBank/DDBJ whole genome shotgun (WGS) entry which is preliminary data.</text>
</comment>
<keyword evidence="2" id="KW-1185">Reference proteome</keyword>
<organism evidence="1 2">
    <name type="scientific">Rhododendron molle</name>
    <name type="common">Chinese azalea</name>
    <name type="synonym">Azalea mollis</name>
    <dbReference type="NCBI Taxonomy" id="49168"/>
    <lineage>
        <taxon>Eukaryota</taxon>
        <taxon>Viridiplantae</taxon>
        <taxon>Streptophyta</taxon>
        <taxon>Embryophyta</taxon>
        <taxon>Tracheophyta</taxon>
        <taxon>Spermatophyta</taxon>
        <taxon>Magnoliopsida</taxon>
        <taxon>eudicotyledons</taxon>
        <taxon>Gunneridae</taxon>
        <taxon>Pentapetalae</taxon>
        <taxon>asterids</taxon>
        <taxon>Ericales</taxon>
        <taxon>Ericaceae</taxon>
        <taxon>Ericoideae</taxon>
        <taxon>Rhodoreae</taxon>
        <taxon>Rhododendron</taxon>
    </lineage>
</organism>
<evidence type="ECO:0000313" key="1">
    <source>
        <dbReference type="EMBL" id="KAI8570826.1"/>
    </source>
</evidence>
<dbReference type="Proteomes" id="UP001062846">
    <property type="component" value="Chromosome 1"/>
</dbReference>
<gene>
    <name evidence="1" type="ORF">RHMOL_Rhmol01G0067100</name>
</gene>
<dbReference type="EMBL" id="CM046388">
    <property type="protein sequence ID" value="KAI8570826.1"/>
    <property type="molecule type" value="Genomic_DNA"/>
</dbReference>
<proteinExistence type="predicted"/>
<protein>
    <submittedName>
        <fullName evidence="1">Uncharacterized protein</fullName>
    </submittedName>
</protein>
<sequence length="462" mass="51924">MAASIPCSSLNKINKEERDHESIKMVERSYQRYREIISTLPQEKGWIAEDMCLYEGFWYQPTHGLPGVMFAQEHFQARPDDVLLISTPKSGTTWFKAIIFAIVKRTCYTNSTHPLLTTNPHDCVPFFEFLLFLKPPVEDVDNLPSPRIFATHIPYTSLPNSIMDSGCKIVYVCRDPKDVLISMWYFLAKMASKGVSTHLCGRGTSLPSQCSSVNKINKEKSDESIKRLESSYQRCRVINLPKEKGWTADEHLNRPAPHGSNLKALISAIMKRTCYTNSTHPLLSTNPRDCVPFLKLKIFTEPPVVDVDNLPSPRLFATHNPYTSLLESILRSGCKIVYLCRDPKDYIDRCGIFWPRVDHPRSLQLKCLFHLSCKECGVAKRRGDGKLSTSAIGGSTKILGSRKGTQSCSFVGRSRNMVAHSALFGRMRVLGVGSLYGGPLFGRMRVLGGRESLLGRLLLQCG</sequence>
<name>A0ACC0Q082_RHOML</name>